<gene>
    <name evidence="1" type="ORF">M441DRAFT_39359</name>
</gene>
<dbReference type="Proteomes" id="UP000240493">
    <property type="component" value="Unassembled WGS sequence"/>
</dbReference>
<keyword evidence="2" id="KW-1185">Reference proteome</keyword>
<reference evidence="1 2" key="1">
    <citation type="submission" date="2016-07" db="EMBL/GenBank/DDBJ databases">
        <title>Multiple horizontal gene transfer events from other fungi enriched the ability of initially mycotrophic Trichoderma (Ascomycota) to feed on dead plant biomass.</title>
        <authorList>
            <consortium name="DOE Joint Genome Institute"/>
            <person name="Aerts A."/>
            <person name="Atanasova L."/>
            <person name="Chenthamara K."/>
            <person name="Zhang J."/>
            <person name="Grujic M."/>
            <person name="Henrissat B."/>
            <person name="Kuo A."/>
            <person name="Salamov A."/>
            <person name="Lipzen A."/>
            <person name="Labutti K."/>
            <person name="Barry K."/>
            <person name="Miao Y."/>
            <person name="Rahimi M.J."/>
            <person name="Shen Q."/>
            <person name="Grigoriev I.V."/>
            <person name="Kubicek C.P."/>
            <person name="Druzhinina I.S."/>
        </authorList>
    </citation>
    <scope>NUCLEOTIDE SEQUENCE [LARGE SCALE GENOMIC DNA]</scope>
    <source>
        <strain evidence="1 2">CBS 433.97</strain>
    </source>
</reference>
<dbReference type="Pfam" id="PF16155">
    <property type="entry name" value="PnbB"/>
    <property type="match status" value="1"/>
</dbReference>
<dbReference type="AlphaFoldDB" id="A0A2T3Z0E9"/>
<sequence length="179" mass="19747">MSPPSALHPNHQKLLDRAREFIAEIEDQTPGAELEARLNSEFGPGTPYYDDFSSLIRQGLANNESWISKEGVDGANFRLSDISPPTEDTKYFSILTVYLENDGYEHIAHIHPYGELNCIVQIDPAAEFKGFQGWQGAGWTSPPPGSHHAPSVRGGGLVALVFIPAGRLAFKELKDPRDF</sequence>
<dbReference type="OrthoDB" id="2845956at2759"/>
<protein>
    <recommendedName>
        <fullName evidence="3">p-hydroxylaminobenzoate lyase</fullName>
    </recommendedName>
</protein>
<evidence type="ECO:0000313" key="2">
    <source>
        <dbReference type="Proteomes" id="UP000240493"/>
    </source>
</evidence>
<proteinExistence type="predicted"/>
<dbReference type="InterPro" id="IPR032345">
    <property type="entry name" value="PnbB"/>
</dbReference>
<evidence type="ECO:0008006" key="3">
    <source>
        <dbReference type="Google" id="ProtNLM"/>
    </source>
</evidence>
<name>A0A2T3Z0E9_TRIA4</name>
<accession>A0A2T3Z0E9</accession>
<organism evidence="1 2">
    <name type="scientific">Trichoderma asperellum (strain ATCC 204424 / CBS 433.97 / NBRC 101777)</name>
    <dbReference type="NCBI Taxonomy" id="1042311"/>
    <lineage>
        <taxon>Eukaryota</taxon>
        <taxon>Fungi</taxon>
        <taxon>Dikarya</taxon>
        <taxon>Ascomycota</taxon>
        <taxon>Pezizomycotina</taxon>
        <taxon>Sordariomycetes</taxon>
        <taxon>Hypocreomycetidae</taxon>
        <taxon>Hypocreales</taxon>
        <taxon>Hypocreaceae</taxon>
        <taxon>Trichoderma</taxon>
    </lineage>
</organism>
<evidence type="ECO:0000313" key="1">
    <source>
        <dbReference type="EMBL" id="PTB38244.1"/>
    </source>
</evidence>
<dbReference type="EMBL" id="KZ679266">
    <property type="protein sequence ID" value="PTB38244.1"/>
    <property type="molecule type" value="Genomic_DNA"/>
</dbReference>
<dbReference type="STRING" id="1042311.A0A2T3Z0E9"/>